<accession>A0A1Y1WI95</accession>
<name>A0A1Y1WI95_9FUNG</name>
<comment type="caution">
    <text evidence="3">The sequence shown here is derived from an EMBL/GenBank/DDBJ whole genome shotgun (WGS) entry which is preliminary data.</text>
</comment>
<feature type="transmembrane region" description="Helical" evidence="2">
    <location>
        <begin position="22"/>
        <end position="46"/>
    </location>
</feature>
<dbReference type="Proteomes" id="UP000193922">
    <property type="component" value="Unassembled WGS sequence"/>
</dbReference>
<keyword evidence="2" id="KW-0472">Membrane</keyword>
<dbReference type="GeneID" id="63807594"/>
<keyword evidence="4" id="KW-1185">Reference proteome</keyword>
<reference evidence="3 4" key="1">
    <citation type="submission" date="2016-07" db="EMBL/GenBank/DDBJ databases">
        <title>Pervasive Adenine N6-methylation of Active Genes in Fungi.</title>
        <authorList>
            <consortium name="DOE Joint Genome Institute"/>
            <person name="Mondo S.J."/>
            <person name="Dannebaum R.O."/>
            <person name="Kuo R.C."/>
            <person name="Labutti K."/>
            <person name="Haridas S."/>
            <person name="Kuo A."/>
            <person name="Salamov A."/>
            <person name="Ahrendt S.R."/>
            <person name="Lipzen A."/>
            <person name="Sullivan W."/>
            <person name="Andreopoulos W.B."/>
            <person name="Clum A."/>
            <person name="Lindquist E."/>
            <person name="Daum C."/>
            <person name="Ramamoorthy G.K."/>
            <person name="Gryganskyi A."/>
            <person name="Culley D."/>
            <person name="Magnuson J.K."/>
            <person name="James T.Y."/>
            <person name="O'Malley M.A."/>
            <person name="Stajich J.E."/>
            <person name="Spatafora J.W."/>
            <person name="Visel A."/>
            <person name="Grigoriev I.V."/>
        </authorList>
    </citation>
    <scope>NUCLEOTIDE SEQUENCE [LARGE SCALE GENOMIC DNA]</scope>
    <source>
        <strain evidence="3 4">ATCC 12442</strain>
    </source>
</reference>
<evidence type="ECO:0000313" key="4">
    <source>
        <dbReference type="Proteomes" id="UP000193922"/>
    </source>
</evidence>
<feature type="compositionally biased region" description="Basic and acidic residues" evidence="1">
    <location>
        <begin position="319"/>
        <end position="331"/>
    </location>
</feature>
<feature type="transmembrane region" description="Helical" evidence="2">
    <location>
        <begin position="55"/>
        <end position="73"/>
    </location>
</feature>
<evidence type="ECO:0008006" key="5">
    <source>
        <dbReference type="Google" id="ProtNLM"/>
    </source>
</evidence>
<gene>
    <name evidence="3" type="ORF">DL89DRAFT_309377</name>
</gene>
<dbReference type="AlphaFoldDB" id="A0A1Y1WI95"/>
<feature type="transmembrane region" description="Helical" evidence="2">
    <location>
        <begin position="130"/>
        <end position="150"/>
    </location>
</feature>
<feature type="transmembrane region" description="Helical" evidence="2">
    <location>
        <begin position="170"/>
        <end position="202"/>
    </location>
</feature>
<dbReference type="RefSeq" id="XP_040746587.1">
    <property type="nucleotide sequence ID" value="XM_040890946.1"/>
</dbReference>
<evidence type="ECO:0000256" key="1">
    <source>
        <dbReference type="SAM" id="MobiDB-lite"/>
    </source>
</evidence>
<feature type="compositionally biased region" description="Polar residues" evidence="1">
    <location>
        <begin position="332"/>
        <end position="343"/>
    </location>
</feature>
<feature type="transmembrane region" description="Helical" evidence="2">
    <location>
        <begin position="101"/>
        <end position="118"/>
    </location>
</feature>
<feature type="region of interest" description="Disordered" evidence="1">
    <location>
        <begin position="319"/>
        <end position="343"/>
    </location>
</feature>
<keyword evidence="2" id="KW-0812">Transmembrane</keyword>
<dbReference type="EMBL" id="MCFD01000002">
    <property type="protein sequence ID" value="ORX73247.1"/>
    <property type="molecule type" value="Genomic_DNA"/>
</dbReference>
<organism evidence="3 4">
    <name type="scientific">Linderina pennispora</name>
    <dbReference type="NCBI Taxonomy" id="61395"/>
    <lineage>
        <taxon>Eukaryota</taxon>
        <taxon>Fungi</taxon>
        <taxon>Fungi incertae sedis</taxon>
        <taxon>Zoopagomycota</taxon>
        <taxon>Kickxellomycotina</taxon>
        <taxon>Kickxellomycetes</taxon>
        <taxon>Kickxellales</taxon>
        <taxon>Kickxellaceae</taxon>
        <taxon>Linderina</taxon>
    </lineage>
</organism>
<dbReference type="OrthoDB" id="5576609at2759"/>
<feature type="transmembrane region" description="Helical" evidence="2">
    <location>
        <begin position="277"/>
        <end position="301"/>
    </location>
</feature>
<evidence type="ECO:0000256" key="2">
    <source>
        <dbReference type="SAM" id="Phobius"/>
    </source>
</evidence>
<evidence type="ECO:0000313" key="3">
    <source>
        <dbReference type="EMBL" id="ORX73247.1"/>
    </source>
</evidence>
<sequence length="343" mass="39027">MYSQSTAPSLILGRYPQSLLDYVLGIFVASASVSFMVFVIGLFVIYKRPRIWKNVAFRILLVIQIVNCLRFIFRLSLSRANISNETGCRILLALNNGTVGFAMYLCMYIVVYLQLTIIHSLSPSKVWPRVLLMAICVLCSFGPQVVYLFISPSKVGLESFCRIPFYSTTGYFYVLISTVIVWSYAAGIVSLASMAVISIHIIRTLKSTRKYMTSDEYTYATRSLAYGRSTAVLLNRALRTVVWFPIAPIIALWFNSALIIARYYTQKPMHNLEYVNVSLLSLMPFFMAVAFFVNPLVLDFIRDYGKSWSMTRRDLSHHAQRRKPSELEVRSDFSTQATLGRSS</sequence>
<protein>
    <recommendedName>
        <fullName evidence="5">G-protein coupled receptors family 1 profile domain-containing protein</fullName>
    </recommendedName>
</protein>
<feature type="transmembrane region" description="Helical" evidence="2">
    <location>
        <begin position="241"/>
        <end position="265"/>
    </location>
</feature>
<proteinExistence type="predicted"/>
<keyword evidence="2" id="KW-1133">Transmembrane helix</keyword>